<dbReference type="Pfam" id="PF02558">
    <property type="entry name" value="ApbA"/>
    <property type="match status" value="1"/>
</dbReference>
<evidence type="ECO:0000256" key="6">
    <source>
        <dbReference type="ARBA" id="ARBA00022857"/>
    </source>
</evidence>
<dbReference type="InterPro" id="IPR013332">
    <property type="entry name" value="KPR_N"/>
</dbReference>
<reference evidence="13 14" key="1">
    <citation type="submission" date="2014-11" db="EMBL/GenBank/DDBJ databases">
        <title>Genomics and ecophysiology of heterotrophic nitrogen fixing bacteria isolated from estuarine surface water.</title>
        <authorList>
            <person name="Bentzon-Tilia M."/>
            <person name="Severin I."/>
            <person name="Hansen L.H."/>
            <person name="Riemann L."/>
        </authorList>
    </citation>
    <scope>NUCLEOTIDE SEQUENCE [LARGE SCALE GENOMIC DNA]</scope>
    <source>
        <strain evidence="13 14">BAL398</strain>
    </source>
</reference>
<dbReference type="Gene3D" id="3.40.50.720">
    <property type="entry name" value="NAD(P)-binding Rossmann-like Domain"/>
    <property type="match status" value="1"/>
</dbReference>
<gene>
    <name evidence="13" type="ORF">OO17_03000</name>
</gene>
<feature type="domain" description="Ketopantoate reductase N-terminal" evidence="11">
    <location>
        <begin position="7"/>
        <end position="154"/>
    </location>
</feature>
<dbReference type="AlphaFoldDB" id="A0A0D7F3M9"/>
<evidence type="ECO:0000256" key="5">
    <source>
        <dbReference type="ARBA" id="ARBA00022655"/>
    </source>
</evidence>
<feature type="domain" description="Ketopantoate reductase C-terminal" evidence="12">
    <location>
        <begin position="177"/>
        <end position="316"/>
    </location>
</feature>
<dbReference type="OrthoDB" id="9796561at2"/>
<dbReference type="InterPro" id="IPR013752">
    <property type="entry name" value="KPA_reductase"/>
</dbReference>
<protein>
    <recommendedName>
        <fullName evidence="4 10">2-dehydropantoate 2-reductase</fullName>
        <ecNumber evidence="3 10">1.1.1.169</ecNumber>
    </recommendedName>
    <alternativeName>
        <fullName evidence="8 10">Ketopantoate reductase</fullName>
    </alternativeName>
</protein>
<name>A0A0D7F3M9_RHOPL</name>
<dbReference type="GO" id="GO:0005737">
    <property type="term" value="C:cytoplasm"/>
    <property type="evidence" value="ECO:0007669"/>
    <property type="project" value="TreeGrafter"/>
</dbReference>
<dbReference type="EMBL" id="JXXE01000056">
    <property type="protein sequence ID" value="KIZ47688.1"/>
    <property type="molecule type" value="Genomic_DNA"/>
</dbReference>
<comment type="pathway">
    <text evidence="1 10">Cofactor biosynthesis; (R)-pantothenate biosynthesis; (R)-pantoate from 3-methyl-2-oxobutanoate: step 2/2.</text>
</comment>
<accession>A0A0D7F3M9</accession>
<comment type="caution">
    <text evidence="13">The sequence shown here is derived from an EMBL/GenBank/DDBJ whole genome shotgun (WGS) entry which is preliminary data.</text>
</comment>
<evidence type="ECO:0000256" key="10">
    <source>
        <dbReference type="RuleBase" id="RU362068"/>
    </source>
</evidence>
<comment type="catalytic activity">
    <reaction evidence="9 10">
        <text>(R)-pantoate + NADP(+) = 2-dehydropantoate + NADPH + H(+)</text>
        <dbReference type="Rhea" id="RHEA:16233"/>
        <dbReference type="ChEBI" id="CHEBI:11561"/>
        <dbReference type="ChEBI" id="CHEBI:15378"/>
        <dbReference type="ChEBI" id="CHEBI:15980"/>
        <dbReference type="ChEBI" id="CHEBI:57783"/>
        <dbReference type="ChEBI" id="CHEBI:58349"/>
        <dbReference type="EC" id="1.1.1.169"/>
    </reaction>
</comment>
<dbReference type="SUPFAM" id="SSF48179">
    <property type="entry name" value="6-phosphogluconate dehydrogenase C-terminal domain-like"/>
    <property type="match status" value="1"/>
</dbReference>
<dbReference type="NCBIfam" id="TIGR00745">
    <property type="entry name" value="apbA_panE"/>
    <property type="match status" value="1"/>
</dbReference>
<dbReference type="InterPro" id="IPR013328">
    <property type="entry name" value="6PGD_dom2"/>
</dbReference>
<evidence type="ECO:0000259" key="11">
    <source>
        <dbReference type="Pfam" id="PF02558"/>
    </source>
</evidence>
<dbReference type="PANTHER" id="PTHR43765:SF2">
    <property type="entry name" value="2-DEHYDROPANTOATE 2-REDUCTASE"/>
    <property type="match status" value="1"/>
</dbReference>
<sequence>MSDARTIRIAGAGSIGCFVGGMLADAGRDVALLARPRVIAEIGGHGLRLTSFEGLDRRIAPEALTLSEDPAVLRDAAFVLVTVKSADTAEIADLIARHAPFDAVVISLQNGIGNVATLRAHLPGRSVLAAMVPFNVVAIGEGRYHRATSGDIIVERDQADTAARLSVPGLRLLPSDDIIGVQWGKLLVNLNNALNALSGLPLRDQLAQRDWRRLFADQMAEGLAVIRAEAIKPVAATPLPPAWLPRLLRLPDPLFNLLLGRTMKIDRNARSSMWEDLQRGRRSEIDYLQGVIVEIARRRGLSVPLSQRVMDLIKQAEAAGHGSPGLTPDQIRGHD</sequence>
<evidence type="ECO:0000256" key="2">
    <source>
        <dbReference type="ARBA" id="ARBA00007870"/>
    </source>
</evidence>
<dbReference type="PANTHER" id="PTHR43765">
    <property type="entry name" value="2-DEHYDROPANTOATE 2-REDUCTASE-RELATED"/>
    <property type="match status" value="1"/>
</dbReference>
<evidence type="ECO:0000256" key="3">
    <source>
        <dbReference type="ARBA" id="ARBA00013014"/>
    </source>
</evidence>
<evidence type="ECO:0000256" key="7">
    <source>
        <dbReference type="ARBA" id="ARBA00023002"/>
    </source>
</evidence>
<dbReference type="GO" id="GO:0050661">
    <property type="term" value="F:NADP binding"/>
    <property type="evidence" value="ECO:0007669"/>
    <property type="project" value="TreeGrafter"/>
</dbReference>
<dbReference type="InterPro" id="IPR050838">
    <property type="entry name" value="Ketopantoate_reductase"/>
</dbReference>
<dbReference type="Pfam" id="PF08546">
    <property type="entry name" value="ApbA_C"/>
    <property type="match status" value="1"/>
</dbReference>
<organism evidence="13 14">
    <name type="scientific">Rhodopseudomonas palustris</name>
    <dbReference type="NCBI Taxonomy" id="1076"/>
    <lineage>
        <taxon>Bacteria</taxon>
        <taxon>Pseudomonadati</taxon>
        <taxon>Pseudomonadota</taxon>
        <taxon>Alphaproteobacteria</taxon>
        <taxon>Hyphomicrobiales</taxon>
        <taxon>Nitrobacteraceae</taxon>
        <taxon>Rhodopseudomonas</taxon>
    </lineage>
</organism>
<dbReference type="EC" id="1.1.1.169" evidence="3 10"/>
<dbReference type="InterPro" id="IPR003710">
    <property type="entry name" value="ApbA"/>
</dbReference>
<dbReference type="Gene3D" id="1.10.1040.10">
    <property type="entry name" value="N-(1-d-carboxylethyl)-l-norvaline Dehydrogenase, domain 2"/>
    <property type="match status" value="1"/>
</dbReference>
<keyword evidence="6 10" id="KW-0521">NADP</keyword>
<proteinExistence type="inferred from homology"/>
<dbReference type="PATRIC" id="fig|1076.23.peg.5912"/>
<dbReference type="Proteomes" id="UP000032515">
    <property type="component" value="Unassembled WGS sequence"/>
</dbReference>
<evidence type="ECO:0000256" key="8">
    <source>
        <dbReference type="ARBA" id="ARBA00032024"/>
    </source>
</evidence>
<dbReference type="InterPro" id="IPR036291">
    <property type="entry name" value="NAD(P)-bd_dom_sf"/>
</dbReference>
<comment type="function">
    <text evidence="10">Catalyzes the NADPH-dependent reduction of ketopantoate into pantoic acid.</text>
</comment>
<evidence type="ECO:0000256" key="4">
    <source>
        <dbReference type="ARBA" id="ARBA00019465"/>
    </source>
</evidence>
<dbReference type="SUPFAM" id="SSF51735">
    <property type="entry name" value="NAD(P)-binding Rossmann-fold domains"/>
    <property type="match status" value="1"/>
</dbReference>
<dbReference type="NCBIfam" id="NF006083">
    <property type="entry name" value="PRK08229.1"/>
    <property type="match status" value="1"/>
</dbReference>
<dbReference type="RefSeq" id="WP_044405577.1">
    <property type="nucleotide sequence ID" value="NZ_JXXE01000056.1"/>
</dbReference>
<keyword evidence="7 10" id="KW-0560">Oxidoreductase</keyword>
<evidence type="ECO:0000313" key="14">
    <source>
        <dbReference type="Proteomes" id="UP000032515"/>
    </source>
</evidence>
<keyword evidence="5 10" id="KW-0566">Pantothenate biosynthesis</keyword>
<evidence type="ECO:0000259" key="12">
    <source>
        <dbReference type="Pfam" id="PF08546"/>
    </source>
</evidence>
<comment type="similarity">
    <text evidence="2 10">Belongs to the ketopantoate reductase family.</text>
</comment>
<dbReference type="GO" id="GO:0008677">
    <property type="term" value="F:2-dehydropantoate 2-reductase activity"/>
    <property type="evidence" value="ECO:0007669"/>
    <property type="project" value="UniProtKB-EC"/>
</dbReference>
<evidence type="ECO:0000256" key="9">
    <source>
        <dbReference type="ARBA" id="ARBA00048793"/>
    </source>
</evidence>
<evidence type="ECO:0000256" key="1">
    <source>
        <dbReference type="ARBA" id="ARBA00004994"/>
    </source>
</evidence>
<evidence type="ECO:0000313" key="13">
    <source>
        <dbReference type="EMBL" id="KIZ47688.1"/>
    </source>
</evidence>
<dbReference type="GO" id="GO:0015940">
    <property type="term" value="P:pantothenate biosynthetic process"/>
    <property type="evidence" value="ECO:0007669"/>
    <property type="project" value="UniProtKB-UniPathway"/>
</dbReference>
<dbReference type="InterPro" id="IPR008927">
    <property type="entry name" value="6-PGluconate_DH-like_C_sf"/>
</dbReference>
<dbReference type="UniPathway" id="UPA00028">
    <property type="reaction ID" value="UER00004"/>
</dbReference>